<feature type="domain" description="DUF1023" evidence="2">
    <location>
        <begin position="5"/>
        <end position="130"/>
    </location>
</feature>
<dbReference type="EMBL" id="JBHSBN010000005">
    <property type="protein sequence ID" value="MFC4106244.1"/>
    <property type="molecule type" value="Genomic_DNA"/>
</dbReference>
<dbReference type="Pfam" id="PF06259">
    <property type="entry name" value="Abhydrolase_8"/>
    <property type="match status" value="1"/>
</dbReference>
<dbReference type="GO" id="GO:0016787">
    <property type="term" value="F:hydrolase activity"/>
    <property type="evidence" value="ECO:0007669"/>
    <property type="project" value="UniProtKB-KW"/>
</dbReference>
<dbReference type="InterPro" id="IPR010427">
    <property type="entry name" value="DUF1023"/>
</dbReference>
<gene>
    <name evidence="3" type="ORF">ACFOX0_09880</name>
</gene>
<organism evidence="3 4">
    <name type="scientific">Micromonospora zhanjiangensis</name>
    <dbReference type="NCBI Taxonomy" id="1522057"/>
    <lineage>
        <taxon>Bacteria</taxon>
        <taxon>Bacillati</taxon>
        <taxon>Actinomycetota</taxon>
        <taxon>Actinomycetes</taxon>
        <taxon>Micromonosporales</taxon>
        <taxon>Micromonosporaceae</taxon>
        <taxon>Micromonospora</taxon>
    </lineage>
</organism>
<keyword evidence="3" id="KW-0378">Hydrolase</keyword>
<dbReference type="InterPro" id="IPR029058">
    <property type="entry name" value="AB_hydrolase_fold"/>
</dbReference>
<accession>A0ABV8KJQ9</accession>
<feature type="compositionally biased region" description="Polar residues" evidence="1">
    <location>
        <begin position="205"/>
        <end position="214"/>
    </location>
</feature>
<dbReference type="RefSeq" id="WP_377543844.1">
    <property type="nucleotide sequence ID" value="NZ_JBHSBN010000005.1"/>
</dbReference>
<comment type="caution">
    <text evidence="3">The sequence shown here is derived from an EMBL/GenBank/DDBJ whole genome shotgun (WGS) entry which is preliminary data.</text>
</comment>
<dbReference type="Gene3D" id="3.40.50.1820">
    <property type="entry name" value="alpha/beta hydrolase"/>
    <property type="match status" value="1"/>
</dbReference>
<dbReference type="SUPFAM" id="SSF53474">
    <property type="entry name" value="alpha/beta-Hydrolases"/>
    <property type="match status" value="1"/>
</dbReference>
<name>A0ABV8KJQ9_9ACTN</name>
<feature type="region of interest" description="Disordered" evidence="1">
    <location>
        <begin position="165"/>
        <end position="241"/>
    </location>
</feature>
<dbReference type="Proteomes" id="UP001595868">
    <property type="component" value="Unassembled WGS sequence"/>
</dbReference>
<evidence type="ECO:0000313" key="4">
    <source>
        <dbReference type="Proteomes" id="UP001595868"/>
    </source>
</evidence>
<protein>
    <submittedName>
        <fullName evidence="3">Alpha/beta hydrolase</fullName>
    </submittedName>
</protein>
<proteinExistence type="predicted"/>
<reference evidence="4" key="1">
    <citation type="journal article" date="2019" name="Int. J. Syst. Evol. Microbiol.">
        <title>The Global Catalogue of Microorganisms (GCM) 10K type strain sequencing project: providing services to taxonomists for standard genome sequencing and annotation.</title>
        <authorList>
            <consortium name="The Broad Institute Genomics Platform"/>
            <consortium name="The Broad Institute Genome Sequencing Center for Infectious Disease"/>
            <person name="Wu L."/>
            <person name="Ma J."/>
        </authorList>
    </citation>
    <scope>NUCLEOTIDE SEQUENCE [LARGE SCALE GENOMIC DNA]</scope>
    <source>
        <strain evidence="4">2902at01</strain>
    </source>
</reference>
<sequence>MQARVVYDALRSAAPTARVAVLAWLGYDPPEGLGLTVARDDRARAGARALVAFLAGLTAGRPAARVTVIGHSYGALVVGLAAPALGPQVTDLVALGAPGMGADRMDRLGTGARVWAALAPDDWIRRVPEVRIGRLATASAHRRSTADGGSTVTIITLAGSAIVRRRRTAPSPTGPAAGHGRGTDAVGRSDRPTRTGRPIGRATATRCNIASGSIPSGRPVEVIAVRDSDPPSRSRAFGPLR</sequence>
<keyword evidence="4" id="KW-1185">Reference proteome</keyword>
<evidence type="ECO:0000259" key="2">
    <source>
        <dbReference type="Pfam" id="PF06259"/>
    </source>
</evidence>
<evidence type="ECO:0000313" key="3">
    <source>
        <dbReference type="EMBL" id="MFC4106244.1"/>
    </source>
</evidence>
<evidence type="ECO:0000256" key="1">
    <source>
        <dbReference type="SAM" id="MobiDB-lite"/>
    </source>
</evidence>